<evidence type="ECO:0000256" key="1">
    <source>
        <dbReference type="ARBA" id="ARBA00004141"/>
    </source>
</evidence>
<keyword evidence="7" id="KW-1185">Reference proteome</keyword>
<reference evidence="6" key="2">
    <citation type="submission" date="2025-08" db="UniProtKB">
        <authorList>
            <consortium name="Ensembl"/>
        </authorList>
    </citation>
    <scope>IDENTIFICATION</scope>
</reference>
<dbReference type="AlphaFoldDB" id="H3BD08"/>
<dbReference type="STRING" id="7897.ENSLACP00000019779"/>
<dbReference type="eggNOG" id="KOG1444">
    <property type="taxonomic scope" value="Eukaryota"/>
</dbReference>
<dbReference type="EMBL" id="AFYH01028898">
    <property type="status" value="NOT_ANNOTATED_CDS"/>
    <property type="molecule type" value="Genomic_DNA"/>
</dbReference>
<sequence length="279" mass="30492">NSPTQDRSSGDPLPIRTERWQTLVGGVLLHVSWKLGWVEISSFSRSTAFSWLPGSVLFVGSIYAGSRALSRLPIPVFFTLHNAAEVAACILQRFAQKEELPFTKLLSILALLTAAGVLPLCDPQFDPGGYFWAVVHLLCVGGYKVFQKLPKSGLLSDLEQQYINYAFSVLLLASAAHPTGDLLGALEFPFLYLYRFHSSCCVSGILGFLMCVATVKLKSNIPSEQCGTWVFIAKVLAACLSPLFFDFIVNAYTVSCLLLGGLGEALLLYTEKNVAERRG</sequence>
<dbReference type="GeneTree" id="ENSGT00510000048348"/>
<dbReference type="EMBL" id="AFYH01028894">
    <property type="status" value="NOT_ANNOTATED_CDS"/>
    <property type="molecule type" value="Genomic_DNA"/>
</dbReference>
<reference evidence="6" key="3">
    <citation type="submission" date="2025-09" db="UniProtKB">
        <authorList>
            <consortium name="Ensembl"/>
        </authorList>
    </citation>
    <scope>IDENTIFICATION</scope>
</reference>
<dbReference type="FunCoup" id="H3BD08">
    <property type="interactions" value="461"/>
</dbReference>
<evidence type="ECO:0000256" key="3">
    <source>
        <dbReference type="ARBA" id="ARBA00022989"/>
    </source>
</evidence>
<protein>
    <submittedName>
        <fullName evidence="6">Transmembrane protein 241</fullName>
    </submittedName>
</protein>
<evidence type="ECO:0000256" key="2">
    <source>
        <dbReference type="ARBA" id="ARBA00022692"/>
    </source>
</evidence>
<dbReference type="Bgee" id="ENSLACG00000017390">
    <property type="expression patterns" value="Expressed in post-anal tail muscle and 1 other cell type or tissue"/>
</dbReference>
<name>H3BD08_LATCH</name>
<dbReference type="InterPro" id="IPR050186">
    <property type="entry name" value="TPT_transporter"/>
</dbReference>
<dbReference type="OMA" id="LLHICCT"/>
<accession>H3BD08</accession>
<dbReference type="EMBL" id="AFYH01028899">
    <property type="status" value="NOT_ANNOTATED_CDS"/>
    <property type="molecule type" value="Genomic_DNA"/>
</dbReference>
<organism evidence="6 7">
    <name type="scientific">Latimeria chalumnae</name>
    <name type="common">Coelacanth</name>
    <dbReference type="NCBI Taxonomy" id="7897"/>
    <lineage>
        <taxon>Eukaryota</taxon>
        <taxon>Metazoa</taxon>
        <taxon>Chordata</taxon>
        <taxon>Craniata</taxon>
        <taxon>Vertebrata</taxon>
        <taxon>Euteleostomi</taxon>
        <taxon>Coelacanthiformes</taxon>
        <taxon>Coelacanthidae</taxon>
        <taxon>Latimeria</taxon>
    </lineage>
</organism>
<comment type="subcellular location">
    <subcellularLocation>
        <location evidence="1">Membrane</location>
        <topology evidence="1">Multi-pass membrane protein</topology>
    </subcellularLocation>
</comment>
<dbReference type="EMBL" id="AFYH01028903">
    <property type="status" value="NOT_ANNOTATED_CDS"/>
    <property type="molecule type" value="Genomic_DNA"/>
</dbReference>
<evidence type="ECO:0000313" key="6">
    <source>
        <dbReference type="Ensembl" id="ENSLACP00000019779.1"/>
    </source>
</evidence>
<dbReference type="EMBL" id="AFYH01028902">
    <property type="status" value="NOT_ANNOTATED_CDS"/>
    <property type="molecule type" value="Genomic_DNA"/>
</dbReference>
<dbReference type="Proteomes" id="UP000008672">
    <property type="component" value="Unassembled WGS sequence"/>
</dbReference>
<evidence type="ECO:0000256" key="5">
    <source>
        <dbReference type="SAM" id="Phobius"/>
    </source>
</evidence>
<dbReference type="GO" id="GO:0016020">
    <property type="term" value="C:membrane"/>
    <property type="evidence" value="ECO:0007669"/>
    <property type="project" value="UniProtKB-SubCell"/>
</dbReference>
<feature type="transmembrane region" description="Helical" evidence="5">
    <location>
        <begin position="227"/>
        <end position="245"/>
    </location>
</feature>
<dbReference type="EMBL" id="AFYH01028901">
    <property type="status" value="NOT_ANNOTATED_CDS"/>
    <property type="molecule type" value="Genomic_DNA"/>
</dbReference>
<evidence type="ECO:0000313" key="7">
    <source>
        <dbReference type="Proteomes" id="UP000008672"/>
    </source>
</evidence>
<feature type="transmembrane region" description="Helical" evidence="5">
    <location>
        <begin position="192"/>
        <end position="215"/>
    </location>
</feature>
<keyword evidence="3 5" id="KW-1133">Transmembrane helix</keyword>
<dbReference type="EMBL" id="AFYH01028897">
    <property type="status" value="NOT_ANNOTATED_CDS"/>
    <property type="molecule type" value="Genomic_DNA"/>
</dbReference>
<dbReference type="HOGENOM" id="CLU_081157_1_0_1"/>
<dbReference type="EMBL" id="AFYH01028895">
    <property type="status" value="NOT_ANNOTATED_CDS"/>
    <property type="molecule type" value="Genomic_DNA"/>
</dbReference>
<dbReference type="Ensembl" id="ENSLACT00000019917.1">
    <property type="protein sequence ID" value="ENSLACP00000019779.1"/>
    <property type="gene ID" value="ENSLACG00000017390.1"/>
</dbReference>
<evidence type="ECO:0000256" key="4">
    <source>
        <dbReference type="ARBA" id="ARBA00023136"/>
    </source>
</evidence>
<proteinExistence type="predicted"/>
<reference evidence="7" key="1">
    <citation type="submission" date="2011-08" db="EMBL/GenBank/DDBJ databases">
        <title>The draft genome of Latimeria chalumnae.</title>
        <authorList>
            <person name="Di Palma F."/>
            <person name="Alfoldi J."/>
            <person name="Johnson J."/>
            <person name="Berlin A."/>
            <person name="Gnerre S."/>
            <person name="Jaffe D."/>
            <person name="MacCallum I."/>
            <person name="Young S."/>
            <person name="Walker B.J."/>
            <person name="Lander E."/>
            <person name="Lindblad-Toh K."/>
        </authorList>
    </citation>
    <scope>NUCLEOTIDE SEQUENCE [LARGE SCALE GENOMIC DNA]</scope>
    <source>
        <strain evidence="7">Wild caught</strain>
    </source>
</reference>
<gene>
    <name evidence="6" type="primary">TMEM241</name>
</gene>
<dbReference type="InParanoid" id="H3BD08"/>
<dbReference type="EMBL" id="AFYH01028900">
    <property type="status" value="NOT_ANNOTATED_CDS"/>
    <property type="molecule type" value="Genomic_DNA"/>
</dbReference>
<keyword evidence="2 5" id="KW-0812">Transmembrane</keyword>
<dbReference type="EMBL" id="AFYH01028896">
    <property type="status" value="NOT_ANNOTATED_CDS"/>
    <property type="molecule type" value="Genomic_DNA"/>
</dbReference>
<feature type="transmembrane region" description="Helical" evidence="5">
    <location>
        <begin position="251"/>
        <end position="269"/>
    </location>
</feature>
<keyword evidence="4 5" id="KW-0472">Membrane</keyword>
<dbReference type="PANTHER" id="PTHR11132">
    <property type="entry name" value="SOLUTE CARRIER FAMILY 35"/>
    <property type="match status" value="1"/>
</dbReference>